<evidence type="ECO:0000256" key="3">
    <source>
        <dbReference type="SAM" id="Phobius"/>
    </source>
</evidence>
<dbReference type="AlphaFoldDB" id="K0SFU9"/>
<evidence type="ECO:0000313" key="5">
    <source>
        <dbReference type="Proteomes" id="UP000266841"/>
    </source>
</evidence>
<gene>
    <name evidence="4" type="ORF">THAOC_19933</name>
</gene>
<keyword evidence="3" id="KW-1133">Transmembrane helix</keyword>
<evidence type="ECO:0000313" key="4">
    <source>
        <dbReference type="EMBL" id="EJK59801.1"/>
    </source>
</evidence>
<evidence type="ECO:0000256" key="2">
    <source>
        <dbReference type="SAM" id="MobiDB-lite"/>
    </source>
</evidence>
<keyword evidence="3" id="KW-0812">Transmembrane</keyword>
<name>K0SFU9_THAOC</name>
<evidence type="ECO:0000256" key="1">
    <source>
        <dbReference type="SAM" id="Coils"/>
    </source>
</evidence>
<keyword evidence="1" id="KW-0175">Coiled coil</keyword>
<comment type="caution">
    <text evidence="4">The sequence shown here is derived from an EMBL/GenBank/DDBJ whole genome shotgun (WGS) entry which is preliminary data.</text>
</comment>
<dbReference type="EMBL" id="AGNL01022273">
    <property type="protein sequence ID" value="EJK59801.1"/>
    <property type="molecule type" value="Genomic_DNA"/>
</dbReference>
<protein>
    <submittedName>
        <fullName evidence="4">Uncharacterized protein</fullName>
    </submittedName>
</protein>
<sequence length="429" mass="46512">MASKPRPARNRGGGLILSSGMTLKNEDSLLYPLIESSDEEAEEGSELDPSAADIANLDAISNSSSVSGKSDEDTAYSTESSAASYASVKVQQTKFQKIKTAAVYIGLTGGVAASALACIASPVVMVFVMAGVCVANAPYSAFKEHRIVKLPALRSLNNRLREAANNLESEIDVLSDEIDTLEPEVSRVKDIEADLRAIAEEQKFNVDKLVDLVKENERILEQMKDNLRHRIMQDILRIVVMSDTNNDGVYNKVECKMLVLKIRMTLQEVRAKSLTVSCVSRHPQHNSYNSRKYGVEFDENKASLLAVRPTLFCVSNLSCRSKVYGASNEKSDCVASAAYESNGSSKEDDDSSVDSDSDDIYDMFHVDLGGSEGIDGDLTGLGRSMSGSSAGSANGTRLSLSFAKKSSEKRPSASPRKRRPSSGRRHQLA</sequence>
<feature type="region of interest" description="Disordered" evidence="2">
    <location>
        <begin position="375"/>
        <end position="429"/>
    </location>
</feature>
<keyword evidence="3" id="KW-0472">Membrane</keyword>
<feature type="compositionally biased region" description="Basic residues" evidence="2">
    <location>
        <begin position="415"/>
        <end position="429"/>
    </location>
</feature>
<proteinExistence type="predicted"/>
<keyword evidence="5" id="KW-1185">Reference proteome</keyword>
<dbReference type="Proteomes" id="UP000266841">
    <property type="component" value="Unassembled WGS sequence"/>
</dbReference>
<feature type="coiled-coil region" evidence="1">
    <location>
        <begin position="150"/>
        <end position="226"/>
    </location>
</feature>
<organism evidence="4 5">
    <name type="scientific">Thalassiosira oceanica</name>
    <name type="common">Marine diatom</name>
    <dbReference type="NCBI Taxonomy" id="159749"/>
    <lineage>
        <taxon>Eukaryota</taxon>
        <taxon>Sar</taxon>
        <taxon>Stramenopiles</taxon>
        <taxon>Ochrophyta</taxon>
        <taxon>Bacillariophyta</taxon>
        <taxon>Coscinodiscophyceae</taxon>
        <taxon>Thalassiosirophycidae</taxon>
        <taxon>Thalassiosirales</taxon>
        <taxon>Thalassiosiraceae</taxon>
        <taxon>Thalassiosira</taxon>
    </lineage>
</organism>
<feature type="transmembrane region" description="Helical" evidence="3">
    <location>
        <begin position="101"/>
        <end position="130"/>
    </location>
</feature>
<dbReference type="OrthoDB" id="52503at2759"/>
<accession>K0SFU9</accession>
<feature type="compositionally biased region" description="Low complexity" evidence="2">
    <location>
        <begin position="380"/>
        <end position="395"/>
    </location>
</feature>
<reference evidence="4 5" key="1">
    <citation type="journal article" date="2012" name="Genome Biol.">
        <title>Genome and low-iron response of an oceanic diatom adapted to chronic iron limitation.</title>
        <authorList>
            <person name="Lommer M."/>
            <person name="Specht M."/>
            <person name="Roy A.S."/>
            <person name="Kraemer L."/>
            <person name="Andreson R."/>
            <person name="Gutowska M.A."/>
            <person name="Wolf J."/>
            <person name="Bergner S.V."/>
            <person name="Schilhabel M.B."/>
            <person name="Klostermeier U.C."/>
            <person name="Beiko R.G."/>
            <person name="Rosenstiel P."/>
            <person name="Hippler M."/>
            <person name="Laroche J."/>
        </authorList>
    </citation>
    <scope>NUCLEOTIDE SEQUENCE [LARGE SCALE GENOMIC DNA]</scope>
    <source>
        <strain evidence="4 5">CCMP1005</strain>
    </source>
</reference>